<keyword evidence="1" id="KW-1133">Transmembrane helix</keyword>
<protein>
    <submittedName>
        <fullName evidence="2">FGENESH: predicted gene_1.96 protein</fullName>
    </submittedName>
</protein>
<evidence type="ECO:0000256" key="1">
    <source>
        <dbReference type="SAM" id="Phobius"/>
    </source>
</evidence>
<dbReference type="Gene3D" id="3.30.710.10">
    <property type="entry name" value="Potassium Channel Kv1.1, Chain A"/>
    <property type="match status" value="1"/>
</dbReference>
<organism evidence="2 3">
    <name type="scientific">Rhodotorula toruloides</name>
    <name type="common">Yeast</name>
    <name type="synonym">Rhodosporidium toruloides</name>
    <dbReference type="NCBI Taxonomy" id="5286"/>
    <lineage>
        <taxon>Eukaryota</taxon>
        <taxon>Fungi</taxon>
        <taxon>Dikarya</taxon>
        <taxon>Basidiomycota</taxon>
        <taxon>Pucciniomycotina</taxon>
        <taxon>Microbotryomycetes</taxon>
        <taxon>Sporidiobolales</taxon>
        <taxon>Sporidiobolaceae</taxon>
        <taxon>Rhodotorula</taxon>
    </lineage>
</organism>
<keyword evidence="1" id="KW-0472">Membrane</keyword>
<keyword evidence="1" id="KW-0812">Transmembrane</keyword>
<feature type="non-terminal residue" evidence="2">
    <location>
        <position position="675"/>
    </location>
</feature>
<gene>
    <name evidence="2" type="primary">FGENESH: predicted gene_1.96</name>
    <name evidence="2" type="ORF">BN2166_0000960</name>
</gene>
<dbReference type="InterPro" id="IPR011333">
    <property type="entry name" value="SKP1/BTB/POZ_sf"/>
</dbReference>
<dbReference type="EMBL" id="CWKI01000001">
    <property type="protein sequence ID" value="CTR04235.1"/>
    <property type="molecule type" value="Genomic_DNA"/>
</dbReference>
<evidence type="ECO:0000313" key="2">
    <source>
        <dbReference type="EMBL" id="CTR04235.1"/>
    </source>
</evidence>
<dbReference type="STRING" id="5286.A0A0K3C702"/>
<reference evidence="2 3" key="1">
    <citation type="submission" date="2015-07" db="EMBL/GenBank/DDBJ databases">
        <authorList>
            <person name="Cajimat M.N.B."/>
            <person name="Milazzo M.L."/>
            <person name="Fulhorst C.F."/>
        </authorList>
    </citation>
    <scope>NUCLEOTIDE SEQUENCE [LARGE SCALE GENOMIC DNA]</scope>
    <source>
        <strain evidence="2">Single colony</strain>
    </source>
</reference>
<evidence type="ECO:0000313" key="3">
    <source>
        <dbReference type="Proteomes" id="UP000199069"/>
    </source>
</evidence>
<dbReference type="AlphaFoldDB" id="A0A0K3C702"/>
<keyword evidence="3" id="KW-1185">Reference proteome</keyword>
<name>A0A0K3C702_RHOTO</name>
<proteinExistence type="predicted"/>
<sequence length="675" mass="75960">MDEYSATSNVHLDRSYRPLSLPAPASALRFACDEAQRAFRVRLVPNTDLSSRWIDWGMVIVRDNGGELMSYLRLGRSQFPPISSITLYAAANTPPAPGLYSVEIRLRWAPEAQEQADATEAAQPSQEADVPEDIEKYARLATSALASLCSSISLADYLHTGFCRNGTPHDVCIDFAHVGLQLWGNQKRLSKQSPYFRVLLRNKDIETSTMHPPIMPPHDWAWDQYYGDSDDERDIPYVRRGLPGQKRSIGFMRKMKMVRIDDSAYSTFLAVLVWMETGLIFLAPLTPEPRPPITLQPLPLQSAMVDPPVVSPKSVFRVAKLLELENLAELAMARILAQITPQNAIPQLYAQSSRQHADIIDNLVDYVVENWPDVLREEQAAGDRLRSLGANPSLQETTLGDASLTAAMRLEARTAAAYFQTPRGNNVCLDFPSAERQIWVEEDRLRAHSPFFALLDDELENPNRRRPGAANRFPEDWYAVEDDSDYERDDTFRDFGNPQFGNLDESHTPSKFSTITEASWTTFLAVLVWRESGFIAFAPMWHGDVEDDGFPVEDLPSVPLRPRFSLPLPVSPKSVFRLAKILGFDELAALALPIILEQVTPLTALYEVYTMASCHNAELRDPLVAMLAERWDEAKESYWVERVTSKLHSMPPEAAIVTTQLTEALARRGVRYGPN</sequence>
<accession>A0A0K3C702</accession>
<feature type="transmembrane region" description="Helical" evidence="1">
    <location>
        <begin position="263"/>
        <end position="285"/>
    </location>
</feature>
<dbReference type="Proteomes" id="UP000199069">
    <property type="component" value="Unassembled WGS sequence"/>
</dbReference>